<sequence>MAISAMKEFHHGMRVLGLLYLSTERTSQRHLIQAPLKEQRQKAIRSLVRSEFFQLFDIHGSPAPYLMRTCSGTAEMVGRKAVGFQIEAIDGQRLDLGWVIVGNGRPSFLTPCQKLIHVKDTANYGWEKKVAVSDKPYTRRGVLSTVNSLFDPLGFAAPVTIKGRALLREFTTEVHEWDTELPGDKRNKWETWKKSLQDLSSLHLPRAYMQRTSLSNATYTELYLFSDASNWAIGAVAYLRAITADGQCSVGFVLGKAKLAPQPEPTIPRNLELSKRLM</sequence>
<dbReference type="EMBL" id="CM041533">
    <property type="protein sequence ID" value="KAI3374254.1"/>
    <property type="molecule type" value="Genomic_DNA"/>
</dbReference>
<protein>
    <submittedName>
        <fullName evidence="1">Uncharacterized protein</fullName>
    </submittedName>
</protein>
<proteinExistence type="predicted"/>
<accession>A0ACB8X2K8</accession>
<name>A0ACB8X2K8_9TELE</name>
<organism evidence="1 2">
    <name type="scientific">Scortum barcoo</name>
    <name type="common">barcoo grunter</name>
    <dbReference type="NCBI Taxonomy" id="214431"/>
    <lineage>
        <taxon>Eukaryota</taxon>
        <taxon>Metazoa</taxon>
        <taxon>Chordata</taxon>
        <taxon>Craniata</taxon>
        <taxon>Vertebrata</taxon>
        <taxon>Euteleostomi</taxon>
        <taxon>Actinopterygii</taxon>
        <taxon>Neopterygii</taxon>
        <taxon>Teleostei</taxon>
        <taxon>Neoteleostei</taxon>
        <taxon>Acanthomorphata</taxon>
        <taxon>Eupercaria</taxon>
        <taxon>Centrarchiformes</taxon>
        <taxon>Terapontoidei</taxon>
        <taxon>Terapontidae</taxon>
        <taxon>Scortum</taxon>
    </lineage>
</organism>
<dbReference type="Proteomes" id="UP000831701">
    <property type="component" value="Chromosome 3"/>
</dbReference>
<keyword evidence="2" id="KW-1185">Reference proteome</keyword>
<evidence type="ECO:0000313" key="2">
    <source>
        <dbReference type="Proteomes" id="UP000831701"/>
    </source>
</evidence>
<reference evidence="1" key="1">
    <citation type="submission" date="2022-04" db="EMBL/GenBank/DDBJ databases">
        <title>Jade perch genome.</title>
        <authorList>
            <person name="Chao B."/>
        </authorList>
    </citation>
    <scope>NUCLEOTIDE SEQUENCE</scope>
    <source>
        <strain evidence="1">CB-2022</strain>
    </source>
</reference>
<gene>
    <name evidence="1" type="ORF">L3Q82_005948</name>
</gene>
<comment type="caution">
    <text evidence="1">The sequence shown here is derived from an EMBL/GenBank/DDBJ whole genome shotgun (WGS) entry which is preliminary data.</text>
</comment>
<evidence type="ECO:0000313" key="1">
    <source>
        <dbReference type="EMBL" id="KAI3374254.1"/>
    </source>
</evidence>